<feature type="region of interest" description="Disordered" evidence="1">
    <location>
        <begin position="269"/>
        <end position="409"/>
    </location>
</feature>
<dbReference type="InterPro" id="IPR035925">
    <property type="entry name" value="BSD_dom_sf"/>
</dbReference>
<accession>L2G9Q5</accession>
<protein>
    <submittedName>
        <fullName evidence="2">Bsd domain-containing protein</fullName>
    </submittedName>
</protein>
<name>L2G9Q5_COLFN</name>
<feature type="region of interest" description="Disordered" evidence="1">
    <location>
        <begin position="100"/>
        <end position="137"/>
    </location>
</feature>
<reference evidence="2" key="1">
    <citation type="submission" date="2012-08" db="EMBL/GenBank/DDBJ databases">
        <title>Genome analysis of Colletotrichum orbiculare and Colletotrichum fructicola.</title>
        <authorList>
            <person name="Gan P.H.P."/>
            <person name="Ikeda K."/>
            <person name="Irieda H."/>
            <person name="Narusaka M."/>
            <person name="O'Connell R.J."/>
            <person name="Narusaka Y."/>
            <person name="Takano Y."/>
            <person name="Kubo Y."/>
            <person name="Shirasu K."/>
        </authorList>
    </citation>
    <scope>NUCLEOTIDE SEQUENCE</scope>
    <source>
        <strain evidence="2">Nara gc5</strain>
    </source>
</reference>
<feature type="compositionally biased region" description="Polar residues" evidence="1">
    <location>
        <begin position="329"/>
        <end position="349"/>
    </location>
</feature>
<dbReference type="HOGENOM" id="CLU_035242_0_0_1"/>
<feature type="compositionally biased region" description="Basic and acidic residues" evidence="1">
    <location>
        <begin position="1"/>
        <end position="29"/>
    </location>
</feature>
<dbReference type="AlphaFoldDB" id="L2G9Q5"/>
<organism evidence="2">
    <name type="scientific">Colletotrichum fructicola (strain Nara gc5)</name>
    <name type="common">Anthracnose fungus</name>
    <name type="synonym">Colletotrichum gloeosporioides (strain Nara gc5)</name>
    <dbReference type="NCBI Taxonomy" id="1213859"/>
    <lineage>
        <taxon>Eukaryota</taxon>
        <taxon>Fungi</taxon>
        <taxon>Dikarya</taxon>
        <taxon>Ascomycota</taxon>
        <taxon>Pezizomycotina</taxon>
        <taxon>Sordariomycetes</taxon>
        <taxon>Hypocreomycetidae</taxon>
        <taxon>Glomerellales</taxon>
        <taxon>Glomerellaceae</taxon>
        <taxon>Colletotrichum</taxon>
        <taxon>Colletotrichum gloeosporioides species complex</taxon>
    </lineage>
</organism>
<feature type="compositionally biased region" description="Acidic residues" evidence="1">
    <location>
        <begin position="290"/>
        <end position="310"/>
    </location>
</feature>
<dbReference type="GO" id="GO:0005737">
    <property type="term" value="C:cytoplasm"/>
    <property type="evidence" value="ECO:0007669"/>
    <property type="project" value="TreeGrafter"/>
</dbReference>
<evidence type="ECO:0000256" key="1">
    <source>
        <dbReference type="SAM" id="MobiDB-lite"/>
    </source>
</evidence>
<proteinExistence type="predicted"/>
<sequence length="409" mass="44068">MDLAYDHIQESALPKDADKKKGDSTDTKNDQPQASLNEDLQEAYKALSTSAWGMRIGGFLGNAVKQGQSVYKEASKEVAELGEDAAKGFTSIVNRTRSLTVNTVQGEPSGDKGKEADNQTTPTMTRDQAAAADDAMSNSETYMTKFRAEAARRLKELQKAEDAADEALLRFGTNISNFLKEAVSIAPPSDATNQSGAVLFESKDAQGKRVIHTSRQDAQLHVIHTSTESFTTDPATEEFSTWGKTFDVESKTGDISDDLKKYPELRTTMEKLTRHGGRRGPTDLLKAASAEDEVGWDESDSEESDSDESDAAPAAAPKAEQKKPARPPSTESSTTIQPPPAQTSQSTLKPTEARKSNDEKSQADSEASYDVVGAASGVPSRAPNSPKEARKAEESSDDSDDSDSDADWE</sequence>
<feature type="compositionally biased region" description="Basic and acidic residues" evidence="1">
    <location>
        <begin position="351"/>
        <end position="363"/>
    </location>
</feature>
<dbReference type="PANTHER" id="PTHR16019">
    <property type="entry name" value="SYNAPSE-ASSOCIATED PROTEIN"/>
    <property type="match status" value="1"/>
</dbReference>
<feature type="compositionally biased region" description="Acidic residues" evidence="1">
    <location>
        <begin position="395"/>
        <end position="409"/>
    </location>
</feature>
<dbReference type="SUPFAM" id="SSF140383">
    <property type="entry name" value="BSD domain-like"/>
    <property type="match status" value="1"/>
</dbReference>
<gene>
    <name evidence="2" type="ORF">CGGC5_5166</name>
</gene>
<dbReference type="STRING" id="1213859.L2G9Q5"/>
<evidence type="ECO:0000313" key="2">
    <source>
        <dbReference type="EMBL" id="ELA35016.1"/>
    </source>
</evidence>
<dbReference type="InterPro" id="IPR051494">
    <property type="entry name" value="BSD_domain-containing"/>
</dbReference>
<feature type="region of interest" description="Disordered" evidence="1">
    <location>
        <begin position="1"/>
        <end position="36"/>
    </location>
</feature>
<dbReference type="EMBL" id="KB020585">
    <property type="protein sequence ID" value="ELA35016.1"/>
    <property type="molecule type" value="Genomic_DNA"/>
</dbReference>
<dbReference type="PANTHER" id="PTHR16019:SF5">
    <property type="entry name" value="BSD DOMAIN-CONTAINING PROTEIN 1"/>
    <property type="match status" value="1"/>
</dbReference>